<dbReference type="InterPro" id="IPR004181">
    <property type="entry name" value="Znf_MIZ"/>
</dbReference>
<dbReference type="OrthoDB" id="28127at2759"/>
<evidence type="ECO:0000256" key="5">
    <source>
        <dbReference type="ARBA" id="ARBA00022771"/>
    </source>
</evidence>
<keyword evidence="13" id="KW-1185">Reference proteome</keyword>
<dbReference type="UniPathway" id="UPA00886"/>
<dbReference type="InterPro" id="IPR013083">
    <property type="entry name" value="Znf_RING/FYVE/PHD"/>
</dbReference>
<evidence type="ECO:0000256" key="1">
    <source>
        <dbReference type="ARBA" id="ARBA00004718"/>
    </source>
</evidence>
<evidence type="ECO:0000313" key="13">
    <source>
        <dbReference type="Proteomes" id="UP000326757"/>
    </source>
</evidence>
<feature type="compositionally biased region" description="Polar residues" evidence="9">
    <location>
        <begin position="487"/>
        <end position="521"/>
    </location>
</feature>
<evidence type="ECO:0000256" key="8">
    <source>
        <dbReference type="PROSITE-ProRule" id="PRU00452"/>
    </source>
</evidence>
<keyword evidence="6" id="KW-0833">Ubl conjugation pathway</keyword>
<evidence type="ECO:0000256" key="9">
    <source>
        <dbReference type="SAM" id="MobiDB-lite"/>
    </source>
</evidence>
<evidence type="ECO:0000256" key="3">
    <source>
        <dbReference type="ARBA" id="ARBA00022679"/>
    </source>
</evidence>
<evidence type="ECO:0008006" key="14">
    <source>
        <dbReference type="Google" id="ProtNLM"/>
    </source>
</evidence>
<organism evidence="12 13">
    <name type="scientific">Monilinia laxa</name>
    <name type="common">Brown rot fungus</name>
    <name type="synonym">Sclerotinia laxa</name>
    <dbReference type="NCBI Taxonomy" id="61186"/>
    <lineage>
        <taxon>Eukaryota</taxon>
        <taxon>Fungi</taxon>
        <taxon>Dikarya</taxon>
        <taxon>Ascomycota</taxon>
        <taxon>Pezizomycotina</taxon>
        <taxon>Leotiomycetes</taxon>
        <taxon>Helotiales</taxon>
        <taxon>Sclerotiniaceae</taxon>
        <taxon>Monilinia</taxon>
    </lineage>
</organism>
<dbReference type="PANTHER" id="PTHR10782">
    <property type="entry name" value="ZINC FINGER MIZ DOMAIN-CONTAINING PROTEIN"/>
    <property type="match status" value="1"/>
</dbReference>
<keyword evidence="3" id="KW-0808">Transferase</keyword>
<reference evidence="12 13" key="1">
    <citation type="submission" date="2019-06" db="EMBL/GenBank/DDBJ databases">
        <title>Genome Sequence of the Brown Rot Fungal Pathogen Monilinia laxa.</title>
        <authorList>
            <person name="De Miccolis Angelini R.M."/>
            <person name="Landi L."/>
            <person name="Abate D."/>
            <person name="Pollastro S."/>
            <person name="Romanazzi G."/>
            <person name="Faretra F."/>
        </authorList>
    </citation>
    <scope>NUCLEOTIDE SEQUENCE [LARGE SCALE GENOMIC DNA]</scope>
    <source>
        <strain evidence="12 13">Mlax316</strain>
    </source>
</reference>
<name>A0A5N6JSG2_MONLA</name>
<comment type="caution">
    <text evidence="12">The sequence shown here is derived from an EMBL/GenBank/DDBJ whole genome shotgun (WGS) entry which is preliminary data.</text>
</comment>
<dbReference type="EMBL" id="VIGI01000014">
    <property type="protein sequence ID" value="KAB8291822.1"/>
    <property type="molecule type" value="Genomic_DNA"/>
</dbReference>
<keyword evidence="4" id="KW-0479">Metal-binding</keyword>
<evidence type="ECO:0000259" key="10">
    <source>
        <dbReference type="PROSITE" id="PS51044"/>
    </source>
</evidence>
<dbReference type="GO" id="GO:0016925">
    <property type="term" value="P:protein sumoylation"/>
    <property type="evidence" value="ECO:0007669"/>
    <property type="project" value="UniProtKB-UniPathway"/>
</dbReference>
<comment type="similarity">
    <text evidence="2">Belongs to the PIAS family.</text>
</comment>
<dbReference type="GO" id="GO:0008270">
    <property type="term" value="F:zinc ion binding"/>
    <property type="evidence" value="ECO:0007669"/>
    <property type="project" value="UniProtKB-KW"/>
</dbReference>
<proteinExistence type="inferred from homology"/>
<dbReference type="InterPro" id="IPR023321">
    <property type="entry name" value="PINIT"/>
</dbReference>
<dbReference type="Pfam" id="PF02891">
    <property type="entry name" value="zf-MIZ"/>
    <property type="match status" value="1"/>
</dbReference>
<dbReference type="GO" id="GO:0000785">
    <property type="term" value="C:chromatin"/>
    <property type="evidence" value="ECO:0007669"/>
    <property type="project" value="TreeGrafter"/>
</dbReference>
<feature type="domain" description="PINIT" evidence="11">
    <location>
        <begin position="164"/>
        <end position="326"/>
    </location>
</feature>
<dbReference type="PROSITE" id="PS51044">
    <property type="entry name" value="ZF_SP_RING"/>
    <property type="match status" value="1"/>
</dbReference>
<keyword evidence="5 8" id="KW-0863">Zinc-finger</keyword>
<feature type="compositionally biased region" description="Polar residues" evidence="9">
    <location>
        <begin position="458"/>
        <end position="468"/>
    </location>
</feature>
<comment type="pathway">
    <text evidence="1">Protein modification; protein sumoylation.</text>
</comment>
<feature type="region of interest" description="Disordered" evidence="9">
    <location>
        <begin position="453"/>
        <end position="575"/>
    </location>
</feature>
<dbReference type="CDD" id="cd16792">
    <property type="entry name" value="SP-RING_Siz-like"/>
    <property type="match status" value="1"/>
</dbReference>
<accession>A0A5N6JSG2</accession>
<evidence type="ECO:0000259" key="11">
    <source>
        <dbReference type="PROSITE" id="PS51466"/>
    </source>
</evidence>
<dbReference type="Gene3D" id="3.30.40.10">
    <property type="entry name" value="Zinc/RING finger domain, C3HC4 (zinc finger)"/>
    <property type="match status" value="1"/>
</dbReference>
<dbReference type="InterPro" id="IPR038654">
    <property type="entry name" value="PINIT_sf"/>
</dbReference>
<dbReference type="GO" id="GO:0061665">
    <property type="term" value="F:SUMO ligase activity"/>
    <property type="evidence" value="ECO:0007669"/>
    <property type="project" value="TreeGrafter"/>
</dbReference>
<dbReference type="PROSITE" id="PS51466">
    <property type="entry name" value="PINIT"/>
    <property type="match status" value="1"/>
</dbReference>
<evidence type="ECO:0000256" key="7">
    <source>
        <dbReference type="ARBA" id="ARBA00022833"/>
    </source>
</evidence>
<feature type="domain" description="SP-RING-type" evidence="10">
    <location>
        <begin position="355"/>
        <end position="436"/>
    </location>
</feature>
<protein>
    <recommendedName>
        <fullName evidence="14">SP-RING-type domain-containing protein</fullName>
    </recommendedName>
</protein>
<sequence>MIFREPHSYSGWNKFTRFNYYLLTTTTYLLCNKVTRNPKAKSGGETRGLSIHIVIILVQYPRIKPYVRKVKTGGMLNQTLKNICAAEDMKLNGVKAELQSRIVDRIRLYANSQNSVRFNRLGAIIERPETVSTGMNPYAYQSSASPAANSLPSGAHNYNTPGPAMQSYNRPNGYGMKLEFKTSPFYNMLDQIGEIKNCEAMTQHRHTVSIPIKAHSHPTLSKVANDPTLKIMIFCAGDGNGRQDIAFPHQSEIKVNGGDIKANLRGLKNKPGSTRPVDITKELRLKVPGYQNTVEMTYALTTKAGYNEAFVASEKFYLVLYVVKTVPVTELVRRLEYGKKITKESVVNDMVNKSRDADIVATASVLSLKCPLSTLRIDLPCRSISCRHNQCFDATSYLQLQEQGPTWLCPICNNPAPFETLAVDEYVKNILQSTSRSVDQVTVEPEGQWKLYSKPDAISSQPGVASSDFSDDDDLIELSPGGRKASTPITRIGASNGTGTQAPSTRDSLSAAPSNRSNPVGSSLGGKRPISEVIDLTSSGDEEEPATRPPKRQYTSGPPVLNGAAPTFRPKFQNR</sequence>
<dbReference type="InterPro" id="IPR031141">
    <property type="entry name" value="SIZ1/2_SP-RING"/>
</dbReference>
<dbReference type="PANTHER" id="PTHR10782:SF4">
    <property type="entry name" value="TONALLI, ISOFORM E"/>
    <property type="match status" value="1"/>
</dbReference>
<dbReference type="AlphaFoldDB" id="A0A5N6JSG2"/>
<keyword evidence="7" id="KW-0862">Zinc</keyword>
<evidence type="ECO:0000256" key="4">
    <source>
        <dbReference type="ARBA" id="ARBA00022723"/>
    </source>
</evidence>
<evidence type="ECO:0000256" key="2">
    <source>
        <dbReference type="ARBA" id="ARBA00005383"/>
    </source>
</evidence>
<gene>
    <name evidence="12" type="ORF">EYC80_006606</name>
</gene>
<dbReference type="Proteomes" id="UP000326757">
    <property type="component" value="Unassembled WGS sequence"/>
</dbReference>
<dbReference type="Pfam" id="PF14324">
    <property type="entry name" value="PINIT"/>
    <property type="match status" value="1"/>
</dbReference>
<evidence type="ECO:0000313" key="12">
    <source>
        <dbReference type="EMBL" id="KAB8291822.1"/>
    </source>
</evidence>
<evidence type="ECO:0000256" key="6">
    <source>
        <dbReference type="ARBA" id="ARBA00022786"/>
    </source>
</evidence>
<dbReference type="Gene3D" id="2.60.120.780">
    <property type="entry name" value="PINIT domain"/>
    <property type="match status" value="1"/>
</dbReference>